<reference evidence="2" key="1">
    <citation type="journal article" date="2019" name="Int. J. Syst. Evol. Microbiol.">
        <title>The Global Catalogue of Microorganisms (GCM) 10K type strain sequencing project: providing services to taxonomists for standard genome sequencing and annotation.</title>
        <authorList>
            <consortium name="The Broad Institute Genomics Platform"/>
            <consortium name="The Broad Institute Genome Sequencing Center for Infectious Disease"/>
            <person name="Wu L."/>
            <person name="Ma J."/>
        </authorList>
    </citation>
    <scope>NUCLEOTIDE SEQUENCE [LARGE SCALE GENOMIC DNA]</scope>
    <source>
        <strain evidence="2">CCM 8896</strain>
    </source>
</reference>
<dbReference type="Proteomes" id="UP001597267">
    <property type="component" value="Unassembled WGS sequence"/>
</dbReference>
<evidence type="ECO:0000313" key="1">
    <source>
        <dbReference type="EMBL" id="MFD1671671.1"/>
    </source>
</evidence>
<dbReference type="RefSeq" id="WP_125716004.1">
    <property type="nucleotide sequence ID" value="NZ_JBHTOP010000020.1"/>
</dbReference>
<proteinExistence type="predicted"/>
<dbReference type="EMBL" id="JBHTOP010000020">
    <property type="protein sequence ID" value="MFD1671671.1"/>
    <property type="molecule type" value="Genomic_DNA"/>
</dbReference>
<protein>
    <submittedName>
        <fullName evidence="1">Uncharacterized protein</fullName>
    </submittedName>
</protein>
<comment type="caution">
    <text evidence="1">The sequence shown here is derived from an EMBL/GenBank/DDBJ whole genome shotgun (WGS) entry which is preliminary data.</text>
</comment>
<evidence type="ECO:0000313" key="2">
    <source>
        <dbReference type="Proteomes" id="UP001597267"/>
    </source>
</evidence>
<gene>
    <name evidence="1" type="ORF">ACFQ5M_06170</name>
</gene>
<keyword evidence="2" id="KW-1185">Reference proteome</keyword>
<organism evidence="1 2">
    <name type="scientific">Agrilactobacillus yilanensis</name>
    <dbReference type="NCBI Taxonomy" id="2485997"/>
    <lineage>
        <taxon>Bacteria</taxon>
        <taxon>Bacillati</taxon>
        <taxon>Bacillota</taxon>
        <taxon>Bacilli</taxon>
        <taxon>Lactobacillales</taxon>
        <taxon>Lactobacillaceae</taxon>
        <taxon>Agrilactobacillus</taxon>
    </lineage>
</organism>
<accession>A0ABW4J5Q0</accession>
<name>A0ABW4J5Q0_9LACO</name>
<sequence>MEKWLTIKKADVLTYQQLLHIKEIGIPNAFLLTLWQYFDVPELKQQDYLLATQKVRVYQELQVDQAYLVALNRIKIVTKKTAAFWTYRLTISKEARIYAQCDTKIYVRTAC</sequence>